<proteinExistence type="predicted"/>
<reference evidence="3 4" key="1">
    <citation type="submission" date="2013-03" db="EMBL/GenBank/DDBJ databases">
        <title>The Genome Sequence of Phialophora europaea CBS 101466.</title>
        <authorList>
            <consortium name="The Broad Institute Genomics Platform"/>
            <person name="Cuomo C."/>
            <person name="de Hoog S."/>
            <person name="Gorbushina A."/>
            <person name="Walker B."/>
            <person name="Young S.K."/>
            <person name="Zeng Q."/>
            <person name="Gargeya S."/>
            <person name="Fitzgerald M."/>
            <person name="Haas B."/>
            <person name="Abouelleil A."/>
            <person name="Allen A.W."/>
            <person name="Alvarado L."/>
            <person name="Arachchi H.M."/>
            <person name="Berlin A.M."/>
            <person name="Chapman S.B."/>
            <person name="Gainer-Dewar J."/>
            <person name="Goldberg J."/>
            <person name="Griggs A."/>
            <person name="Gujja S."/>
            <person name="Hansen M."/>
            <person name="Howarth C."/>
            <person name="Imamovic A."/>
            <person name="Ireland A."/>
            <person name="Larimer J."/>
            <person name="McCowan C."/>
            <person name="Murphy C."/>
            <person name="Pearson M."/>
            <person name="Poon T.W."/>
            <person name="Priest M."/>
            <person name="Roberts A."/>
            <person name="Saif S."/>
            <person name="Shea T."/>
            <person name="Sisk P."/>
            <person name="Sykes S."/>
            <person name="Wortman J."/>
            <person name="Nusbaum C."/>
            <person name="Birren B."/>
        </authorList>
    </citation>
    <scope>NUCLEOTIDE SEQUENCE [LARGE SCALE GENOMIC DNA]</scope>
    <source>
        <strain evidence="3 4">CBS 101466</strain>
    </source>
</reference>
<feature type="compositionally biased region" description="Basic and acidic residues" evidence="1">
    <location>
        <begin position="366"/>
        <end position="385"/>
    </location>
</feature>
<dbReference type="InterPro" id="IPR000626">
    <property type="entry name" value="Ubiquitin-like_dom"/>
</dbReference>
<dbReference type="GeneID" id="19974203"/>
<feature type="compositionally biased region" description="Polar residues" evidence="1">
    <location>
        <begin position="244"/>
        <end position="254"/>
    </location>
</feature>
<dbReference type="VEuPathDB" id="FungiDB:HMPREF1541_06864"/>
<dbReference type="AlphaFoldDB" id="W2RR81"/>
<dbReference type="eggNOG" id="ENOG502SB4V">
    <property type="taxonomic scope" value="Eukaryota"/>
</dbReference>
<evidence type="ECO:0000259" key="2">
    <source>
        <dbReference type="PROSITE" id="PS50053"/>
    </source>
</evidence>
<dbReference type="Pfam" id="PF11976">
    <property type="entry name" value="Rad60-SLD"/>
    <property type="match status" value="1"/>
</dbReference>
<dbReference type="InParanoid" id="W2RR81"/>
<dbReference type="PROSITE" id="PS50053">
    <property type="entry name" value="UBIQUITIN_2"/>
    <property type="match status" value="1"/>
</dbReference>
<dbReference type="Proteomes" id="UP000030752">
    <property type="component" value="Unassembled WGS sequence"/>
</dbReference>
<sequence>MSTPKPSLFNRPSWAVASKPAATSRDTPIFGQHRVYEDIIAEETKKREEREARRKAKAEKEAKKAAVIAEKQIEEPAPKKRRVSKDLLDEPDDSDASLQSSSSAKHSPTSHGTTKRVTRSAPHEDVKLSVGLDISPRQHKAKSKPKRTVISLEESDEDGDAGSRNTGQVTSQDRDLSRSPKSNRTTKSAPPPEDEDEDPFIRELQRKARQQALERAGVTKSISPTRVANKARSPSFEKAAASRSPVSTKNGSYELPSASQTKVLESNIAILIRSHIPGTKDLVVNRHTSQPLQPVKDYWCVRNKVESSFAKQIFFTWRGTKLYNSSTMASLINILKREQDIPSWSDEDPSHGRIQVEAVTEEILEEQRKARDAAKQGVDHERYGDDEQQEQVPEEPKKKEGIILLLKCKDVEPMPLRVRPNTGVGKIMRAFQSQRNIDKTKTCWLVFDGDRLDEKMSVQEVGFEDQDEVEVHPR</sequence>
<dbReference type="Gene3D" id="3.10.20.90">
    <property type="entry name" value="Phosphatidylinositol 3-kinase Catalytic Subunit, Chain A, domain 1"/>
    <property type="match status" value="1"/>
</dbReference>
<dbReference type="OrthoDB" id="3365399at2759"/>
<organism evidence="3 4">
    <name type="scientific">Cyphellophora europaea (strain CBS 101466)</name>
    <name type="common">Phialophora europaea</name>
    <dbReference type="NCBI Taxonomy" id="1220924"/>
    <lineage>
        <taxon>Eukaryota</taxon>
        <taxon>Fungi</taxon>
        <taxon>Dikarya</taxon>
        <taxon>Ascomycota</taxon>
        <taxon>Pezizomycotina</taxon>
        <taxon>Eurotiomycetes</taxon>
        <taxon>Chaetothyriomycetidae</taxon>
        <taxon>Chaetothyriales</taxon>
        <taxon>Cyphellophoraceae</taxon>
        <taxon>Cyphellophora</taxon>
    </lineage>
</organism>
<dbReference type="EMBL" id="KB822722">
    <property type="protein sequence ID" value="ETN38825.1"/>
    <property type="molecule type" value="Genomic_DNA"/>
</dbReference>
<evidence type="ECO:0000256" key="1">
    <source>
        <dbReference type="SAM" id="MobiDB-lite"/>
    </source>
</evidence>
<dbReference type="CDD" id="cd01763">
    <property type="entry name" value="Ubl_SUMO_like"/>
    <property type="match status" value="1"/>
</dbReference>
<keyword evidence="4" id="KW-1185">Reference proteome</keyword>
<feature type="compositionally biased region" description="Low complexity" evidence="1">
    <location>
        <begin position="96"/>
        <end position="110"/>
    </location>
</feature>
<evidence type="ECO:0000313" key="3">
    <source>
        <dbReference type="EMBL" id="ETN38825.1"/>
    </source>
</evidence>
<gene>
    <name evidence="3" type="ORF">HMPREF1541_06864</name>
</gene>
<feature type="compositionally biased region" description="Basic and acidic residues" evidence="1">
    <location>
        <begin position="45"/>
        <end position="64"/>
    </location>
</feature>
<dbReference type="InterPro" id="IPR029071">
    <property type="entry name" value="Ubiquitin-like_domsf"/>
</dbReference>
<feature type="compositionally biased region" description="Basic and acidic residues" evidence="1">
    <location>
        <begin position="71"/>
        <end position="88"/>
    </location>
</feature>
<feature type="region of interest" description="Disordered" evidence="1">
    <location>
        <begin position="45"/>
        <end position="254"/>
    </location>
</feature>
<dbReference type="HOGENOM" id="CLU_032739_0_0_1"/>
<name>W2RR81_CYPE1</name>
<feature type="compositionally biased region" description="Basic residues" evidence="1">
    <location>
        <begin position="137"/>
        <end position="147"/>
    </location>
</feature>
<protein>
    <recommendedName>
        <fullName evidence="2">Ubiquitin-like domain-containing protein</fullName>
    </recommendedName>
</protein>
<evidence type="ECO:0000313" key="4">
    <source>
        <dbReference type="Proteomes" id="UP000030752"/>
    </source>
</evidence>
<dbReference type="InterPro" id="IPR022617">
    <property type="entry name" value="Rad60/SUMO-like_dom"/>
</dbReference>
<feature type="domain" description="Ubiquitin-like" evidence="2">
    <location>
        <begin position="402"/>
        <end position="474"/>
    </location>
</feature>
<accession>W2RR81</accession>
<dbReference type="RefSeq" id="XP_008719414.1">
    <property type="nucleotide sequence ID" value="XM_008721192.1"/>
</dbReference>
<feature type="compositionally biased region" description="Polar residues" evidence="1">
    <location>
        <begin position="179"/>
        <end position="188"/>
    </location>
</feature>
<feature type="region of interest" description="Disordered" evidence="1">
    <location>
        <begin position="366"/>
        <end position="397"/>
    </location>
</feature>
<dbReference type="SUPFAM" id="SSF54236">
    <property type="entry name" value="Ubiquitin-like"/>
    <property type="match status" value="1"/>
</dbReference>